<keyword evidence="1" id="KW-0732">Signal</keyword>
<dbReference type="CDD" id="cd11524">
    <property type="entry name" value="SYLF"/>
    <property type="match status" value="1"/>
</dbReference>
<dbReference type="PANTHER" id="PTHR15629">
    <property type="entry name" value="SH3YL1 PROTEIN"/>
    <property type="match status" value="1"/>
</dbReference>
<evidence type="ECO:0000313" key="4">
    <source>
        <dbReference type="Proteomes" id="UP000002432"/>
    </source>
</evidence>
<accession>Q1ISG6</accession>
<sequence length="238" mass="25063">MKRWIAALLGLLMAPTLSLASTGEHEADRVEEAGTVMGEILNIPDNIPQDLLDKAECVIVLPSVKKFAIGIGGNYGRGIMTCRTGEHYTGHWSAPALYALEGGNIGFQLGGEETDFVLLVMNTRGASSLLKSKVKLGADAAAAAGPKGRNAQAATDVVMRAEILSYSRSRGLFAGISLEGTTLRSDGSANHKLYGRELSAKDIIRLGKVGAPASASKLLSVLNHHSPVNKSDPKSLQN</sequence>
<dbReference type="InterPro" id="IPR007461">
    <property type="entry name" value="Ysc84_actin-binding"/>
</dbReference>
<dbReference type="KEGG" id="aba:Acid345_1181"/>
<dbReference type="AlphaFoldDB" id="Q1ISG6"/>
<feature type="signal peptide" evidence="1">
    <location>
        <begin position="1"/>
        <end position="20"/>
    </location>
</feature>
<dbReference type="InterPro" id="IPR051702">
    <property type="entry name" value="SH3_domain_YSC84-like"/>
</dbReference>
<proteinExistence type="predicted"/>
<dbReference type="eggNOG" id="COG2930">
    <property type="taxonomic scope" value="Bacteria"/>
</dbReference>
<dbReference type="GO" id="GO:0035091">
    <property type="term" value="F:phosphatidylinositol binding"/>
    <property type="evidence" value="ECO:0007669"/>
    <property type="project" value="TreeGrafter"/>
</dbReference>
<dbReference type="RefSeq" id="WP_011521986.1">
    <property type="nucleotide sequence ID" value="NC_008009.1"/>
</dbReference>
<evidence type="ECO:0000256" key="1">
    <source>
        <dbReference type="SAM" id="SignalP"/>
    </source>
</evidence>
<feature type="domain" description="Ysc84 actin-binding" evidence="2">
    <location>
        <begin position="102"/>
        <end position="224"/>
    </location>
</feature>
<keyword evidence="4" id="KW-1185">Reference proteome</keyword>
<evidence type="ECO:0000313" key="3">
    <source>
        <dbReference type="EMBL" id="ABF40184.1"/>
    </source>
</evidence>
<reference evidence="3 4" key="1">
    <citation type="journal article" date="2009" name="Appl. Environ. Microbiol.">
        <title>Three genomes from the phylum Acidobacteria provide insight into the lifestyles of these microorganisms in soils.</title>
        <authorList>
            <person name="Ward N.L."/>
            <person name="Challacombe J.F."/>
            <person name="Janssen P.H."/>
            <person name="Henrissat B."/>
            <person name="Coutinho P.M."/>
            <person name="Wu M."/>
            <person name="Xie G."/>
            <person name="Haft D.H."/>
            <person name="Sait M."/>
            <person name="Badger J."/>
            <person name="Barabote R.D."/>
            <person name="Bradley B."/>
            <person name="Brettin T.S."/>
            <person name="Brinkac L.M."/>
            <person name="Bruce D."/>
            <person name="Creasy T."/>
            <person name="Daugherty S.C."/>
            <person name="Davidsen T.M."/>
            <person name="DeBoy R.T."/>
            <person name="Detter J.C."/>
            <person name="Dodson R.J."/>
            <person name="Durkin A.S."/>
            <person name="Ganapathy A."/>
            <person name="Gwinn-Giglio M."/>
            <person name="Han C.S."/>
            <person name="Khouri H."/>
            <person name="Kiss H."/>
            <person name="Kothari S.P."/>
            <person name="Madupu R."/>
            <person name="Nelson K.E."/>
            <person name="Nelson W.C."/>
            <person name="Paulsen I."/>
            <person name="Penn K."/>
            <person name="Ren Q."/>
            <person name="Rosovitz M.J."/>
            <person name="Selengut J.D."/>
            <person name="Shrivastava S."/>
            <person name="Sullivan S.A."/>
            <person name="Tapia R."/>
            <person name="Thompson L.S."/>
            <person name="Watkins K.L."/>
            <person name="Yang Q."/>
            <person name="Yu C."/>
            <person name="Zafar N."/>
            <person name="Zhou L."/>
            <person name="Kuske C.R."/>
        </authorList>
    </citation>
    <scope>NUCLEOTIDE SEQUENCE [LARGE SCALE GENOMIC DNA]</scope>
    <source>
        <strain evidence="3 4">Ellin345</strain>
    </source>
</reference>
<dbReference type="HOGENOM" id="CLU_015320_4_0_0"/>
<dbReference type="Proteomes" id="UP000002432">
    <property type="component" value="Chromosome"/>
</dbReference>
<dbReference type="EnsemblBacteria" id="ABF40184">
    <property type="protein sequence ID" value="ABF40184"/>
    <property type="gene ID" value="Acid345_1181"/>
</dbReference>
<dbReference type="STRING" id="204669.Acid345_1181"/>
<gene>
    <name evidence="3" type="ordered locus">Acid345_1181</name>
</gene>
<dbReference type="PANTHER" id="PTHR15629:SF2">
    <property type="entry name" value="SH3 DOMAIN-CONTAINING YSC84-LIKE PROTEIN 1"/>
    <property type="match status" value="1"/>
</dbReference>
<evidence type="ECO:0000259" key="2">
    <source>
        <dbReference type="Pfam" id="PF04366"/>
    </source>
</evidence>
<dbReference type="OrthoDB" id="9782434at2"/>
<dbReference type="EMBL" id="CP000360">
    <property type="protein sequence ID" value="ABF40184.1"/>
    <property type="molecule type" value="Genomic_DNA"/>
</dbReference>
<protein>
    <recommendedName>
        <fullName evidence="2">Ysc84 actin-binding domain-containing protein</fullName>
    </recommendedName>
</protein>
<feature type="chain" id="PRO_5004191929" description="Ysc84 actin-binding domain-containing protein" evidence="1">
    <location>
        <begin position="21"/>
        <end position="238"/>
    </location>
</feature>
<name>Q1ISG6_KORVE</name>
<organism evidence="3 4">
    <name type="scientific">Koribacter versatilis (strain Ellin345)</name>
    <dbReference type="NCBI Taxonomy" id="204669"/>
    <lineage>
        <taxon>Bacteria</taxon>
        <taxon>Pseudomonadati</taxon>
        <taxon>Acidobacteriota</taxon>
        <taxon>Terriglobia</taxon>
        <taxon>Terriglobales</taxon>
        <taxon>Candidatus Korobacteraceae</taxon>
        <taxon>Candidatus Korobacter</taxon>
    </lineage>
</organism>
<dbReference type="Pfam" id="PF04366">
    <property type="entry name" value="Ysc84"/>
    <property type="match status" value="1"/>
</dbReference>